<dbReference type="Gene3D" id="3.40.50.300">
    <property type="entry name" value="P-loop containing nucleotide triphosphate hydrolases"/>
    <property type="match status" value="2"/>
</dbReference>
<evidence type="ECO:0000256" key="1">
    <source>
        <dbReference type="SAM" id="Coils"/>
    </source>
</evidence>
<dbReference type="AlphaFoldDB" id="A0A285EYF4"/>
<dbReference type="Gene3D" id="3.40.50.2020">
    <property type="match status" value="1"/>
</dbReference>
<evidence type="ECO:0000313" key="6">
    <source>
        <dbReference type="Proteomes" id="UP000295404"/>
    </source>
</evidence>
<dbReference type="SUPFAM" id="SSF53271">
    <property type="entry name" value="PRTase-like"/>
    <property type="match status" value="1"/>
</dbReference>
<evidence type="ECO:0000313" key="3">
    <source>
        <dbReference type="EMBL" id="SNY04047.1"/>
    </source>
</evidence>
<keyword evidence="1" id="KW-0175">Coiled coil</keyword>
<name>A0A285EYF4_9EURY</name>
<dbReference type="CDD" id="cd06223">
    <property type="entry name" value="PRTases_typeI"/>
    <property type="match status" value="1"/>
</dbReference>
<reference evidence="5" key="1">
    <citation type="submission" date="2017-09" db="EMBL/GenBank/DDBJ databases">
        <authorList>
            <person name="Varghese N."/>
            <person name="Submissions S."/>
        </authorList>
    </citation>
    <scope>NUCLEOTIDE SEQUENCE [LARGE SCALE GENOMIC DNA]</scope>
    <source>
        <strain evidence="5">WG-1MB</strain>
    </source>
</reference>
<dbReference type="PANTHER" id="PTHR10887:SF495">
    <property type="entry name" value="HELICASE SENATAXIN ISOFORM X1-RELATED"/>
    <property type="match status" value="1"/>
</dbReference>
<dbReference type="PANTHER" id="PTHR10887">
    <property type="entry name" value="DNA2/NAM7 HELICASE FAMILY"/>
    <property type="match status" value="1"/>
</dbReference>
<evidence type="ECO:0000313" key="4">
    <source>
        <dbReference type="EMBL" id="TCL12620.1"/>
    </source>
</evidence>
<reference evidence="3" key="2">
    <citation type="submission" date="2017-09" db="EMBL/GenBank/DDBJ databases">
        <authorList>
            <person name="Ehlers B."/>
            <person name="Leendertz F.H."/>
        </authorList>
    </citation>
    <scope>NUCLEOTIDE SEQUENCE [LARGE SCALE GENOMIC DNA]</scope>
    <source>
        <strain evidence="3">WG-1MB</strain>
    </source>
</reference>
<evidence type="ECO:0000313" key="5">
    <source>
        <dbReference type="Proteomes" id="UP000217726"/>
    </source>
</evidence>
<reference evidence="4 6" key="3">
    <citation type="submission" date="2019-03" db="EMBL/GenBank/DDBJ databases">
        <title>Subsurface microbial communities from deep shales in Ohio and West Virginia, USA.</title>
        <authorList>
            <person name="Wrighton K."/>
        </authorList>
    </citation>
    <scope>NUCLEOTIDE SEQUENCE [LARGE SCALE GENOMIC DNA]</scope>
    <source>
        <strain evidence="4 6">WG1_MB</strain>
    </source>
</reference>
<protein>
    <submittedName>
        <fullName evidence="3">AAA domain-containing protein</fullName>
    </submittedName>
</protein>
<dbReference type="EMBL" id="SMMS01000001">
    <property type="protein sequence ID" value="TCL12620.1"/>
    <property type="molecule type" value="Genomic_DNA"/>
</dbReference>
<evidence type="ECO:0000259" key="2">
    <source>
        <dbReference type="Pfam" id="PF13086"/>
    </source>
</evidence>
<dbReference type="InterPro" id="IPR041677">
    <property type="entry name" value="DNA2/NAM7_AAA_11"/>
</dbReference>
<accession>A0A285EYF4</accession>
<dbReference type="Proteomes" id="UP000217726">
    <property type="component" value="Unassembled WGS sequence"/>
</dbReference>
<dbReference type="EMBL" id="OBDR01000002">
    <property type="protein sequence ID" value="SNY04047.1"/>
    <property type="molecule type" value="Genomic_DNA"/>
</dbReference>
<dbReference type="OrthoDB" id="387656at2157"/>
<dbReference type="GO" id="GO:0004386">
    <property type="term" value="F:helicase activity"/>
    <property type="evidence" value="ECO:0007669"/>
    <property type="project" value="InterPro"/>
</dbReference>
<dbReference type="RefSeq" id="WP_096711851.1">
    <property type="nucleotide sequence ID" value="NZ_OBDR01000002.1"/>
</dbReference>
<proteinExistence type="predicted"/>
<dbReference type="InterPro" id="IPR027417">
    <property type="entry name" value="P-loop_NTPase"/>
</dbReference>
<gene>
    <name evidence="4" type="ORF">C7960_1890</name>
    <name evidence="3" type="ORF">SAMN06295989_102272</name>
</gene>
<sequence length="811" mass="93740">MQFNEFKLIFQNALNQEIESIKNNEIEFSLNFHELHPLTATSKGFVYRILTDSRIDMPDDTPIHIFVGNRCLNGQIVSTDLEGVNISLEEKLISEDSVITIKTSISNLYELLLDRFNQISLKELSFNEENSMKLFSLIESENIASSTLIDKPYEYNKYYTNKDKSIAHSQHKAVTYSLEKEITFMCGHLETDNTRILNIIIDYLVKSKKKILLVSITNSVVDMMLLNYYNYIKYNGDNNCNIIKCGNPVEIPQINDFIFENIVQKEKEKKHDQIEYLKNRINSLKIDLNQYQKISNKLDELNFLEHKESQAKIEISKLEKSIQDLDSEMNTIFNSIFKKEKDLKKIKCKNFVKRIFLINKSKRIKDSITRDNSNLSRKHEIKNIYKDNLEQYKQNRDFNFTKKNNIKKELSEFADLFDIPNIEIPSLDIVIEAKRNTYSQILKYTEQIDTISSKISGIEENIINNASVIGCTLNNTYLDSKIFNHNFDVMILCEANMANLPSVLFASGLINKTHYIMAGDCKHLQPLVNSKEYSAKRWLYSNIFSYAGIKEKMYSGKGDDCLVVLNGQYLGQNIEQLEKSDANHFDKKTDFEVHKESLYSLEVPSIFLKKEHNLLVAQHNIFVCGVYQPYRNGTNPDFDSFSKSILNLKNIKNLNIKSQEEVLKYFYSLIINKLNVFEKFVFCIVPSHKEKETDTGISRLAQFIINKEYFDTKGNICKSQIIDGTDIIKRVKTVPKKSAGGIKEESLEMSSLVITNRFKVKGQQILLLDDVTTKGFSLNICRKLLDKNGAKIVVPFALGETSKYEMFGNQI</sequence>
<dbReference type="Pfam" id="PF13086">
    <property type="entry name" value="AAA_11"/>
    <property type="match status" value="2"/>
</dbReference>
<dbReference type="InterPro" id="IPR045055">
    <property type="entry name" value="DNA2/NAM7-like"/>
</dbReference>
<dbReference type="InterPro" id="IPR029057">
    <property type="entry name" value="PRTase-like"/>
</dbReference>
<dbReference type="InterPro" id="IPR000836">
    <property type="entry name" value="PRTase_dom"/>
</dbReference>
<feature type="coiled-coil region" evidence="1">
    <location>
        <begin position="274"/>
        <end position="328"/>
    </location>
</feature>
<organism evidence="3 5">
    <name type="scientific">Methanohalophilus euhalobius</name>
    <dbReference type="NCBI Taxonomy" id="51203"/>
    <lineage>
        <taxon>Archaea</taxon>
        <taxon>Methanobacteriati</taxon>
        <taxon>Methanobacteriota</taxon>
        <taxon>Stenosarchaea group</taxon>
        <taxon>Methanomicrobia</taxon>
        <taxon>Methanosarcinales</taxon>
        <taxon>Methanosarcinaceae</taxon>
        <taxon>Methanohalophilus</taxon>
    </lineage>
</organism>
<feature type="domain" description="DNA2/NAM7 helicase helicase" evidence="2">
    <location>
        <begin position="168"/>
        <end position="335"/>
    </location>
</feature>
<keyword evidence="5" id="KW-1185">Reference proteome</keyword>
<dbReference type="Proteomes" id="UP000295404">
    <property type="component" value="Unassembled WGS sequence"/>
</dbReference>
<feature type="domain" description="DNA2/NAM7 helicase helicase" evidence="2">
    <location>
        <begin position="365"/>
        <end position="531"/>
    </location>
</feature>